<keyword evidence="1" id="KW-0472">Membrane</keyword>
<dbReference type="Pfam" id="PF14237">
    <property type="entry name" value="GYF_2"/>
    <property type="match status" value="1"/>
</dbReference>
<dbReference type="AlphaFoldDB" id="A0A6I1WQX0"/>
<reference evidence="3 4" key="1">
    <citation type="submission" date="2019-10" db="EMBL/GenBank/DDBJ databases">
        <title>Evaluation of single-gene subtyping targets for Pseudomonas.</title>
        <authorList>
            <person name="Reichler S.J."/>
            <person name="Orsi R.H."/>
            <person name="Wiedmann M."/>
            <person name="Martin N.H."/>
            <person name="Murphy S.I."/>
        </authorList>
    </citation>
    <scope>NUCLEOTIDE SEQUENCE [LARGE SCALE GENOMIC DNA]</scope>
    <source>
        <strain evidence="3 4">FSL R10-1876</strain>
    </source>
</reference>
<feature type="transmembrane region" description="Helical" evidence="1">
    <location>
        <begin position="124"/>
        <end position="140"/>
    </location>
</feature>
<evidence type="ECO:0000313" key="4">
    <source>
        <dbReference type="Proteomes" id="UP000466863"/>
    </source>
</evidence>
<feature type="transmembrane region" description="Helical" evidence="1">
    <location>
        <begin position="93"/>
        <end position="112"/>
    </location>
</feature>
<evidence type="ECO:0000313" key="3">
    <source>
        <dbReference type="EMBL" id="MQU41155.1"/>
    </source>
</evidence>
<evidence type="ECO:0000259" key="2">
    <source>
        <dbReference type="Pfam" id="PF14237"/>
    </source>
</evidence>
<feature type="domain" description="GYF" evidence="2">
    <location>
        <begin position="6"/>
        <end position="50"/>
    </location>
</feature>
<comment type="caution">
    <text evidence="3">The sequence shown here is derived from an EMBL/GenBank/DDBJ whole genome shotgun (WGS) entry which is preliminary data.</text>
</comment>
<proteinExistence type="predicted"/>
<keyword evidence="1" id="KW-1133">Transmembrane helix</keyword>
<protein>
    <submittedName>
        <fullName evidence="3">DUF4339 domain-containing protein</fullName>
    </submittedName>
</protein>
<dbReference type="InterPro" id="IPR025640">
    <property type="entry name" value="GYF_2"/>
</dbReference>
<accession>A0A6I1WQX0</accession>
<dbReference type="EMBL" id="WIVV01000003">
    <property type="protein sequence ID" value="MQU41155.1"/>
    <property type="molecule type" value="Genomic_DNA"/>
</dbReference>
<keyword evidence="1" id="KW-0812">Transmembrane</keyword>
<sequence length="168" mass="19376">MIKARWFYEEHGSRVGPVAEEEIKGLLRSGKIGYGALVWREGAPDWVSVEKSELKGELSATPPPLARERISDMWIWLVALTPILFLVAEPRTFWACITIAWLMTIFFCAMDIINIRKAGHKSPSIWWTFFFPFVLGYLFIRSQRLKKNQAPLLVWIAIQVLPVFVPQD</sequence>
<name>A0A6I1WQX0_9PSED</name>
<gene>
    <name evidence="3" type="ORF">GHO28_01350</name>
</gene>
<organism evidence="3 4">
    <name type="scientific">Pseudomonas helleri</name>
    <dbReference type="NCBI Taxonomy" id="1608996"/>
    <lineage>
        <taxon>Bacteria</taxon>
        <taxon>Pseudomonadati</taxon>
        <taxon>Pseudomonadota</taxon>
        <taxon>Gammaproteobacteria</taxon>
        <taxon>Pseudomonadales</taxon>
        <taxon>Pseudomonadaceae</taxon>
        <taxon>Pseudomonas</taxon>
    </lineage>
</organism>
<dbReference type="RefSeq" id="WP_153355349.1">
    <property type="nucleotide sequence ID" value="NZ_WIVV01000003.1"/>
</dbReference>
<dbReference type="Proteomes" id="UP000466863">
    <property type="component" value="Unassembled WGS sequence"/>
</dbReference>
<evidence type="ECO:0000256" key="1">
    <source>
        <dbReference type="SAM" id="Phobius"/>
    </source>
</evidence>